<evidence type="ECO:0000256" key="1">
    <source>
        <dbReference type="ARBA" id="ARBA00004123"/>
    </source>
</evidence>
<evidence type="ECO:0000259" key="11">
    <source>
        <dbReference type="Pfam" id="PF17146"/>
    </source>
</evidence>
<feature type="domain" description="Nin one binding (NOB1) Zn-ribbon-like" evidence="10">
    <location>
        <begin position="312"/>
        <end position="369"/>
    </location>
</feature>
<dbReference type="InterPro" id="IPR017117">
    <property type="entry name" value="Nob1_euk"/>
</dbReference>
<feature type="compositionally biased region" description="Basic and acidic residues" evidence="9">
    <location>
        <begin position="162"/>
        <end position="214"/>
    </location>
</feature>
<feature type="compositionally biased region" description="Acidic residues" evidence="9">
    <location>
        <begin position="216"/>
        <end position="250"/>
    </location>
</feature>
<comment type="similarity">
    <text evidence="2 8">Belongs to the NOB1 family.</text>
</comment>
<keyword evidence="13" id="KW-1185">Reference proteome</keyword>
<dbReference type="Pfam" id="PF08772">
    <property type="entry name" value="Zn_ribbon_NOB1"/>
    <property type="match status" value="1"/>
</dbReference>
<dbReference type="PIRSF" id="PIRSF037125">
    <property type="entry name" value="D-site_20S_pre-rRNA_nuclease"/>
    <property type="match status" value="1"/>
</dbReference>
<evidence type="ECO:0000256" key="3">
    <source>
        <dbReference type="ARBA" id="ARBA00022722"/>
    </source>
</evidence>
<keyword evidence="4 8" id="KW-0479">Metal-binding</keyword>
<evidence type="ECO:0000256" key="6">
    <source>
        <dbReference type="ARBA" id="ARBA00022833"/>
    </source>
</evidence>
<dbReference type="PANTHER" id="PTHR12814">
    <property type="entry name" value="RNA-BINDING PROTEIN NOB1"/>
    <property type="match status" value="1"/>
</dbReference>
<keyword evidence="5" id="KW-0378">Hydrolase</keyword>
<sequence length="450" mass="50348">MAAVKHVVLDSGAFLRNAPVQDIGETLYTINDVVGEIRDKATKQRLQVLPYTLNFREPSSEAVRAVSEFAKKTGDYRSLSAVDIRVMALTYQLEKEFCGTEHIKTQPEKQVEWKSSSKPLEKARDIAGFYVKQKNVGSSRTVSECSEQTELRSEDVPNIDPTSEHHDDSSEQEKKEVVETDNQDCKNSESEMSDKETVSENIDVDQKADDKCFESQEGDVIPEGDIGEESDSDDDDDDSGVDDDDDDDDGWITPSNIKAVKEKMGGDTVEKAVIQVGCLTTDFAMQNVLIQMGLNVVSVDGMLIKRAKSFVLRITTNVQKLFCPHCGNKTLSKVSMTVNEDGSIRYFLSRRRPQNTRGTKFRLPTPKGGKHTFNPILVEDQQLAHNRVSKKARAKNDVFDPDYVTKASPFIINDVTSRAAKLGITPQSRGGHYWDKRNPNEVRKKGTKKK</sequence>
<organism evidence="12 13">
    <name type="scientific">Mya arenaria</name>
    <name type="common">Soft-shell clam</name>
    <dbReference type="NCBI Taxonomy" id="6604"/>
    <lineage>
        <taxon>Eukaryota</taxon>
        <taxon>Metazoa</taxon>
        <taxon>Spiralia</taxon>
        <taxon>Lophotrochozoa</taxon>
        <taxon>Mollusca</taxon>
        <taxon>Bivalvia</taxon>
        <taxon>Autobranchia</taxon>
        <taxon>Heteroconchia</taxon>
        <taxon>Euheterodonta</taxon>
        <taxon>Imparidentia</taxon>
        <taxon>Neoheterodontei</taxon>
        <taxon>Myida</taxon>
        <taxon>Myoidea</taxon>
        <taxon>Myidae</taxon>
        <taxon>Mya</taxon>
    </lineage>
</organism>
<evidence type="ECO:0000256" key="8">
    <source>
        <dbReference type="PIRNR" id="PIRNR037125"/>
    </source>
</evidence>
<keyword evidence="3" id="KW-0540">Nuclease</keyword>
<dbReference type="SUPFAM" id="SSF144206">
    <property type="entry name" value="NOB1 zinc finger-like"/>
    <property type="match status" value="1"/>
</dbReference>
<evidence type="ECO:0000256" key="4">
    <source>
        <dbReference type="ARBA" id="ARBA00022723"/>
    </source>
</evidence>
<evidence type="ECO:0000256" key="2">
    <source>
        <dbReference type="ARBA" id="ARBA00005858"/>
    </source>
</evidence>
<keyword evidence="7 8" id="KW-0539">Nucleus</keyword>
<name>A0ABY7EU57_MYAAR</name>
<accession>A0ABY7EU57</accession>
<evidence type="ECO:0000313" key="12">
    <source>
        <dbReference type="EMBL" id="WAR12767.1"/>
    </source>
</evidence>
<feature type="domain" description="Ribonuclease PIN" evidence="11">
    <location>
        <begin position="7"/>
        <end position="93"/>
    </location>
</feature>
<evidence type="ECO:0000313" key="13">
    <source>
        <dbReference type="Proteomes" id="UP001164746"/>
    </source>
</evidence>
<reference evidence="12" key="1">
    <citation type="submission" date="2022-11" db="EMBL/GenBank/DDBJ databases">
        <title>Centuries of genome instability and evolution in soft-shell clam transmissible cancer (bioRxiv).</title>
        <authorList>
            <person name="Hart S.F.M."/>
            <person name="Yonemitsu M.A."/>
            <person name="Giersch R.M."/>
            <person name="Beal B.F."/>
            <person name="Arriagada G."/>
            <person name="Davis B.W."/>
            <person name="Ostrander E.A."/>
            <person name="Goff S.P."/>
            <person name="Metzger M.J."/>
        </authorList>
    </citation>
    <scope>NUCLEOTIDE SEQUENCE</scope>
    <source>
        <strain evidence="12">MELC-2E11</strain>
        <tissue evidence="12">Siphon/mantle</tissue>
    </source>
</reference>
<proteinExistence type="inferred from homology"/>
<dbReference type="InterPro" id="IPR014881">
    <property type="entry name" value="NOB1_Zn-bd"/>
</dbReference>
<evidence type="ECO:0000259" key="10">
    <source>
        <dbReference type="Pfam" id="PF08772"/>
    </source>
</evidence>
<dbReference type="InterPro" id="IPR033411">
    <property type="entry name" value="Ribonuclease_PIN"/>
</dbReference>
<dbReference type="InterPro" id="IPR036283">
    <property type="entry name" value="NOB1_Zf-like_sf"/>
</dbReference>
<evidence type="ECO:0000256" key="7">
    <source>
        <dbReference type="ARBA" id="ARBA00023242"/>
    </source>
</evidence>
<dbReference type="Gene3D" id="3.40.50.1010">
    <property type="entry name" value="5'-nuclease"/>
    <property type="match status" value="1"/>
</dbReference>
<dbReference type="Proteomes" id="UP001164746">
    <property type="component" value="Chromosome 8"/>
</dbReference>
<keyword evidence="6 8" id="KW-0862">Zinc</keyword>
<dbReference type="EMBL" id="CP111019">
    <property type="protein sequence ID" value="WAR12767.1"/>
    <property type="molecule type" value="Genomic_DNA"/>
</dbReference>
<feature type="region of interest" description="Disordered" evidence="9">
    <location>
        <begin position="140"/>
        <end position="253"/>
    </location>
</feature>
<evidence type="ECO:0000256" key="9">
    <source>
        <dbReference type="SAM" id="MobiDB-lite"/>
    </source>
</evidence>
<dbReference type="Gene3D" id="6.20.210.10">
    <property type="entry name" value="Nin one binding (NOB1), Zn-ribbon-like"/>
    <property type="match status" value="1"/>
</dbReference>
<protein>
    <recommendedName>
        <fullName evidence="8">RNA-binding protein NOB1</fullName>
    </recommendedName>
</protein>
<dbReference type="PANTHER" id="PTHR12814:SF2">
    <property type="entry name" value="RNA-BINDING PROTEIN NOB1"/>
    <property type="match status" value="1"/>
</dbReference>
<dbReference type="Pfam" id="PF17146">
    <property type="entry name" value="PIN_6"/>
    <property type="match status" value="1"/>
</dbReference>
<evidence type="ECO:0000256" key="5">
    <source>
        <dbReference type="ARBA" id="ARBA00022801"/>
    </source>
</evidence>
<dbReference type="CDD" id="cd09876">
    <property type="entry name" value="PIN_Nob1-like"/>
    <property type="match status" value="1"/>
</dbReference>
<comment type="function">
    <text evidence="8">May play a role in mRNA degradation.</text>
</comment>
<dbReference type="InterPro" id="IPR039907">
    <property type="entry name" value="NOB1"/>
</dbReference>
<feature type="region of interest" description="Disordered" evidence="9">
    <location>
        <begin position="426"/>
        <end position="450"/>
    </location>
</feature>
<feature type="compositionally biased region" description="Basic and acidic residues" evidence="9">
    <location>
        <begin position="432"/>
        <end position="444"/>
    </location>
</feature>
<comment type="subcellular location">
    <subcellularLocation>
        <location evidence="1 8">Nucleus</location>
    </subcellularLocation>
</comment>
<gene>
    <name evidence="12" type="ORF">MAR_026947</name>
</gene>